<dbReference type="Pfam" id="PF00581">
    <property type="entry name" value="Rhodanese"/>
    <property type="match status" value="1"/>
</dbReference>
<dbReference type="PANTHER" id="PTHR43031:SF1">
    <property type="entry name" value="PYRIDINE NUCLEOTIDE-DISULPHIDE OXIDOREDUCTASE"/>
    <property type="match status" value="1"/>
</dbReference>
<dbReference type="InterPro" id="IPR036873">
    <property type="entry name" value="Rhodanese-like_dom_sf"/>
</dbReference>
<evidence type="ECO:0000313" key="3">
    <source>
        <dbReference type="Proteomes" id="UP000199019"/>
    </source>
</evidence>
<dbReference type="SUPFAM" id="SSF52821">
    <property type="entry name" value="Rhodanese/Cell cycle control phosphatase"/>
    <property type="match status" value="1"/>
</dbReference>
<keyword evidence="2" id="KW-0808">Transferase</keyword>
<dbReference type="EMBL" id="FOHB01000010">
    <property type="protein sequence ID" value="SES48305.1"/>
    <property type="molecule type" value="Genomic_DNA"/>
</dbReference>
<protein>
    <submittedName>
        <fullName evidence="2">Rhodanese-related sulfurtransferase</fullName>
    </submittedName>
</protein>
<dbReference type="RefSeq" id="WP_091762467.1">
    <property type="nucleotide sequence ID" value="NZ_FOHB01000010.1"/>
</dbReference>
<dbReference type="Proteomes" id="UP000199019">
    <property type="component" value="Unassembled WGS sequence"/>
</dbReference>
<sequence length="109" mass="11413">MSEIPQIASTDVPDHAVILDVREQDEWDAGHAPGAVHIPLGELPTRLHELPDTDSGTLAVTCRGGGRSSRAVAWLSQQGFDVANLDGGMKGWHAAGKPVVSASGQPQVI</sequence>
<organism evidence="2 3">
    <name type="scientific">Pedococcus cremeus</name>
    <dbReference type="NCBI Taxonomy" id="587636"/>
    <lineage>
        <taxon>Bacteria</taxon>
        <taxon>Bacillati</taxon>
        <taxon>Actinomycetota</taxon>
        <taxon>Actinomycetes</taxon>
        <taxon>Micrococcales</taxon>
        <taxon>Intrasporangiaceae</taxon>
        <taxon>Pedococcus</taxon>
    </lineage>
</organism>
<keyword evidence="3" id="KW-1185">Reference proteome</keyword>
<dbReference type="OrthoDB" id="9800872at2"/>
<dbReference type="PANTHER" id="PTHR43031">
    <property type="entry name" value="FAD-DEPENDENT OXIDOREDUCTASE"/>
    <property type="match status" value="1"/>
</dbReference>
<gene>
    <name evidence="2" type="ORF">SAMN05216199_0089</name>
</gene>
<feature type="domain" description="Rhodanese" evidence="1">
    <location>
        <begin position="12"/>
        <end position="101"/>
    </location>
</feature>
<proteinExistence type="predicted"/>
<dbReference type="InterPro" id="IPR001763">
    <property type="entry name" value="Rhodanese-like_dom"/>
</dbReference>
<evidence type="ECO:0000313" key="2">
    <source>
        <dbReference type="EMBL" id="SES48305.1"/>
    </source>
</evidence>
<dbReference type="SMART" id="SM00450">
    <property type="entry name" value="RHOD"/>
    <property type="match status" value="1"/>
</dbReference>
<reference evidence="3" key="1">
    <citation type="submission" date="2016-10" db="EMBL/GenBank/DDBJ databases">
        <authorList>
            <person name="Varghese N."/>
            <person name="Submissions S."/>
        </authorList>
    </citation>
    <scope>NUCLEOTIDE SEQUENCE [LARGE SCALE GENOMIC DNA]</scope>
    <source>
        <strain evidence="3">CGMCC 1.6963</strain>
    </source>
</reference>
<dbReference type="STRING" id="587636.SAMN05216199_0089"/>
<dbReference type="InterPro" id="IPR050229">
    <property type="entry name" value="GlpE_sulfurtransferase"/>
</dbReference>
<dbReference type="AlphaFoldDB" id="A0A1H9XQ69"/>
<evidence type="ECO:0000259" key="1">
    <source>
        <dbReference type="PROSITE" id="PS50206"/>
    </source>
</evidence>
<name>A0A1H9XQ69_9MICO</name>
<accession>A0A1H9XQ69</accession>
<dbReference type="CDD" id="cd00158">
    <property type="entry name" value="RHOD"/>
    <property type="match status" value="1"/>
</dbReference>
<dbReference type="Gene3D" id="3.40.250.10">
    <property type="entry name" value="Rhodanese-like domain"/>
    <property type="match status" value="1"/>
</dbReference>
<dbReference type="GO" id="GO:0016740">
    <property type="term" value="F:transferase activity"/>
    <property type="evidence" value="ECO:0007669"/>
    <property type="project" value="UniProtKB-KW"/>
</dbReference>
<dbReference type="PROSITE" id="PS50206">
    <property type="entry name" value="RHODANESE_3"/>
    <property type="match status" value="1"/>
</dbReference>